<sequence>MELIENREEGDQEKPVEDDADSTNRVVPSRQQIPAAMHHHLQVYDIVLHLTSDCFEEAMILATKWDRFVFHSQ</sequence>
<name>A0ACC0IAR8_9ERIC</name>
<comment type="caution">
    <text evidence="1">The sequence shown here is derived from an EMBL/GenBank/DDBJ whole genome shotgun (WGS) entry which is preliminary data.</text>
</comment>
<gene>
    <name evidence="1" type="ORF">LOK49_LG03G01419</name>
</gene>
<organism evidence="1 2">
    <name type="scientific">Camellia lanceoleosa</name>
    <dbReference type="NCBI Taxonomy" id="1840588"/>
    <lineage>
        <taxon>Eukaryota</taxon>
        <taxon>Viridiplantae</taxon>
        <taxon>Streptophyta</taxon>
        <taxon>Embryophyta</taxon>
        <taxon>Tracheophyta</taxon>
        <taxon>Spermatophyta</taxon>
        <taxon>Magnoliopsida</taxon>
        <taxon>eudicotyledons</taxon>
        <taxon>Gunneridae</taxon>
        <taxon>Pentapetalae</taxon>
        <taxon>asterids</taxon>
        <taxon>Ericales</taxon>
        <taxon>Theaceae</taxon>
        <taxon>Camellia</taxon>
    </lineage>
</organism>
<reference evidence="1 2" key="1">
    <citation type="journal article" date="2022" name="Plant J.">
        <title>Chromosome-level genome of Camellia lanceoleosa provides a valuable resource for understanding genome evolution and self-incompatibility.</title>
        <authorList>
            <person name="Gong W."/>
            <person name="Xiao S."/>
            <person name="Wang L."/>
            <person name="Liao Z."/>
            <person name="Chang Y."/>
            <person name="Mo W."/>
            <person name="Hu G."/>
            <person name="Li W."/>
            <person name="Zhao G."/>
            <person name="Zhu H."/>
            <person name="Hu X."/>
            <person name="Ji K."/>
            <person name="Xiang X."/>
            <person name="Song Q."/>
            <person name="Yuan D."/>
            <person name="Jin S."/>
            <person name="Zhang L."/>
        </authorList>
    </citation>
    <scope>NUCLEOTIDE SEQUENCE [LARGE SCALE GENOMIC DNA]</scope>
    <source>
        <strain evidence="1">SQ_2022a</strain>
    </source>
</reference>
<protein>
    <submittedName>
        <fullName evidence="1">Uncharacterized protein</fullName>
    </submittedName>
</protein>
<dbReference type="Proteomes" id="UP001060215">
    <property type="component" value="Chromosome 6"/>
</dbReference>
<evidence type="ECO:0000313" key="2">
    <source>
        <dbReference type="Proteomes" id="UP001060215"/>
    </source>
</evidence>
<evidence type="ECO:0000313" key="1">
    <source>
        <dbReference type="EMBL" id="KAI8022492.1"/>
    </source>
</evidence>
<accession>A0ACC0IAR8</accession>
<proteinExistence type="predicted"/>
<keyword evidence="2" id="KW-1185">Reference proteome</keyword>
<dbReference type="EMBL" id="CM045763">
    <property type="protein sequence ID" value="KAI8022492.1"/>
    <property type="molecule type" value="Genomic_DNA"/>
</dbReference>